<dbReference type="EMBL" id="QSFD01000013">
    <property type="protein sequence ID" value="RHA16887.1"/>
    <property type="molecule type" value="Genomic_DNA"/>
</dbReference>
<reference evidence="8 9" key="1">
    <citation type="submission" date="2018-08" db="EMBL/GenBank/DDBJ databases">
        <title>A genome reference for cultivated species of the human gut microbiota.</title>
        <authorList>
            <person name="Zou Y."/>
            <person name="Xue W."/>
            <person name="Luo G."/>
        </authorList>
    </citation>
    <scope>NUCLEOTIDE SEQUENCE [LARGE SCALE GENOMIC DNA]</scope>
    <source>
        <strain evidence="8 9">AM44-11BH</strain>
    </source>
</reference>
<comment type="caution">
    <text evidence="8">The sequence shown here is derived from an EMBL/GenBank/DDBJ whole genome shotgun (WGS) entry which is preliminary data.</text>
</comment>
<comment type="subcellular location">
    <subcellularLocation>
        <location evidence="1">Cell membrane</location>
        <topology evidence="1">Multi-pass membrane protein</topology>
    </subcellularLocation>
</comment>
<organism evidence="8 9">
    <name type="scientific">Eubacterium ventriosum</name>
    <dbReference type="NCBI Taxonomy" id="39496"/>
    <lineage>
        <taxon>Bacteria</taxon>
        <taxon>Bacillati</taxon>
        <taxon>Bacillota</taxon>
        <taxon>Clostridia</taxon>
        <taxon>Eubacteriales</taxon>
        <taxon>Eubacteriaceae</taxon>
        <taxon>Eubacterium</taxon>
    </lineage>
</organism>
<accession>A0A413R586</accession>
<feature type="transmembrane region" description="Helical" evidence="7">
    <location>
        <begin position="116"/>
        <end position="133"/>
    </location>
</feature>
<dbReference type="InterPro" id="IPR050833">
    <property type="entry name" value="Poly_Biosynth_Transport"/>
</dbReference>
<feature type="transmembrane region" description="Helical" evidence="7">
    <location>
        <begin position="145"/>
        <end position="166"/>
    </location>
</feature>
<evidence type="ECO:0000256" key="7">
    <source>
        <dbReference type="SAM" id="Phobius"/>
    </source>
</evidence>
<keyword evidence="6 7" id="KW-0472">Membrane</keyword>
<dbReference type="AlphaFoldDB" id="A0A413R586"/>
<feature type="transmembrane region" description="Helical" evidence="7">
    <location>
        <begin position="172"/>
        <end position="193"/>
    </location>
</feature>
<feature type="transmembrane region" description="Helical" evidence="7">
    <location>
        <begin position="416"/>
        <end position="434"/>
    </location>
</feature>
<evidence type="ECO:0000256" key="2">
    <source>
        <dbReference type="ARBA" id="ARBA00007430"/>
    </source>
</evidence>
<evidence type="ECO:0000256" key="6">
    <source>
        <dbReference type="ARBA" id="ARBA00023136"/>
    </source>
</evidence>
<evidence type="ECO:0000313" key="9">
    <source>
        <dbReference type="Proteomes" id="UP000284779"/>
    </source>
</evidence>
<feature type="transmembrane region" description="Helical" evidence="7">
    <location>
        <begin position="327"/>
        <end position="347"/>
    </location>
</feature>
<feature type="transmembrane region" description="Helical" evidence="7">
    <location>
        <begin position="441"/>
        <end position="462"/>
    </location>
</feature>
<name>A0A413R586_9FIRM</name>
<comment type="similarity">
    <text evidence="2">Belongs to the polysaccharide synthase family.</text>
</comment>
<dbReference type="GO" id="GO:0005886">
    <property type="term" value="C:plasma membrane"/>
    <property type="evidence" value="ECO:0007669"/>
    <property type="project" value="UniProtKB-SubCell"/>
</dbReference>
<gene>
    <name evidence="8" type="ORF">DW944_10970</name>
</gene>
<keyword evidence="4 7" id="KW-0812">Transmembrane</keyword>
<feature type="transmembrane region" description="Helical" evidence="7">
    <location>
        <begin position="21"/>
        <end position="38"/>
    </location>
</feature>
<feature type="transmembrane region" description="Helical" evidence="7">
    <location>
        <begin position="295"/>
        <end position="315"/>
    </location>
</feature>
<evidence type="ECO:0000256" key="4">
    <source>
        <dbReference type="ARBA" id="ARBA00022692"/>
    </source>
</evidence>
<keyword evidence="9" id="KW-1185">Reference proteome</keyword>
<dbReference type="Proteomes" id="UP000284779">
    <property type="component" value="Unassembled WGS sequence"/>
</dbReference>
<evidence type="ECO:0000256" key="1">
    <source>
        <dbReference type="ARBA" id="ARBA00004651"/>
    </source>
</evidence>
<feature type="transmembrane region" description="Helical" evidence="7">
    <location>
        <begin position="44"/>
        <end position="69"/>
    </location>
</feature>
<evidence type="ECO:0000256" key="5">
    <source>
        <dbReference type="ARBA" id="ARBA00022989"/>
    </source>
</evidence>
<dbReference type="PANTHER" id="PTHR30250">
    <property type="entry name" value="PST FAMILY PREDICTED COLANIC ACID TRANSPORTER"/>
    <property type="match status" value="1"/>
</dbReference>
<dbReference type="RefSeq" id="WP_117971572.1">
    <property type="nucleotide sequence ID" value="NZ_QSFD01000013.1"/>
</dbReference>
<evidence type="ECO:0000256" key="3">
    <source>
        <dbReference type="ARBA" id="ARBA00022475"/>
    </source>
</evidence>
<keyword evidence="5 7" id="KW-1133">Transmembrane helix</keyword>
<dbReference type="PANTHER" id="PTHR30250:SF10">
    <property type="entry name" value="LIPOPOLYSACCHARIDE BIOSYNTHESIS PROTEIN WZXC"/>
    <property type="match status" value="1"/>
</dbReference>
<feature type="transmembrane region" description="Helical" evidence="7">
    <location>
        <begin position="81"/>
        <end position="104"/>
    </location>
</feature>
<proteinExistence type="inferred from homology"/>
<evidence type="ECO:0000313" key="8">
    <source>
        <dbReference type="EMBL" id="RHA16887.1"/>
    </source>
</evidence>
<sequence>MGDISKKNVIGNFIWRFAERCGAQLVTFVVSIVLARLLDPTVYGTVALVTVFTTILQVFVDSGLGTALIQKKDADDLDFSSVFFFNFVICIMLYMGMFIAAPYIAHFYNNSSLTPIVRVISLTIVISGVKGIQQAYVSRNMLFKRFFFSTIGGTIASAFVGIALAYKGFGVWALVAQQLLNTATDTLILWLTVKWRPRLMFSWKRLKKLLSFGWKILCSSLIDTVYNNVRSLIIGKMYSSADLAYYNQGDKFPKLIVTNINTSIDSVLLPAMSSVQDSKDRVKNMTRRAIKTSTYIMAPLMMGLAFCAEPIVTLILTEKWLPCVPFLRIFCVTCMFYPIHTANLNAINAMGRSDLFLKLEIIKKTIGMTLLFSTMWFGVMAMAYSLLLNSVLSQIINSWPNRKLLNYRYLEQLKDILPGIILAVMMGIVVYIIGFIPMPTIVLLMIQIVVGAIIYISLSYIFHLESFEYLIDMIRPIFNKIRKRG</sequence>
<dbReference type="Pfam" id="PF13440">
    <property type="entry name" value="Polysacc_synt_3"/>
    <property type="match status" value="1"/>
</dbReference>
<keyword evidence="3" id="KW-1003">Cell membrane</keyword>
<feature type="transmembrane region" description="Helical" evidence="7">
    <location>
        <begin position="368"/>
        <end position="396"/>
    </location>
</feature>
<protein>
    <submittedName>
        <fullName evidence="8">Lipopolysaccharide biosynthesis protein</fullName>
    </submittedName>
</protein>
<dbReference type="CDD" id="cd13127">
    <property type="entry name" value="MATE_tuaB_like"/>
    <property type="match status" value="1"/>
</dbReference>